<dbReference type="EMBL" id="VSSQ01003260">
    <property type="protein sequence ID" value="MPM19870.1"/>
    <property type="molecule type" value="Genomic_DNA"/>
</dbReference>
<comment type="caution">
    <text evidence="1">The sequence shown here is derived from an EMBL/GenBank/DDBJ whole genome shotgun (WGS) entry which is preliminary data.</text>
</comment>
<dbReference type="AlphaFoldDB" id="A0A644XUI3"/>
<reference evidence="1" key="1">
    <citation type="submission" date="2019-08" db="EMBL/GenBank/DDBJ databases">
        <authorList>
            <person name="Kucharzyk K."/>
            <person name="Murdoch R.W."/>
            <person name="Higgins S."/>
            <person name="Loffler F."/>
        </authorList>
    </citation>
    <scope>NUCLEOTIDE SEQUENCE</scope>
</reference>
<sequence length="55" mass="6364">MSRVDVHEREGDGSRIKGFVGQVSHHDGIFSAGKQQRGTFELRRHFPEDVYRFGF</sequence>
<organism evidence="1">
    <name type="scientific">bioreactor metagenome</name>
    <dbReference type="NCBI Taxonomy" id="1076179"/>
    <lineage>
        <taxon>unclassified sequences</taxon>
        <taxon>metagenomes</taxon>
        <taxon>ecological metagenomes</taxon>
    </lineage>
</organism>
<evidence type="ECO:0000313" key="1">
    <source>
        <dbReference type="EMBL" id="MPM19870.1"/>
    </source>
</evidence>
<name>A0A644XUI3_9ZZZZ</name>
<protein>
    <submittedName>
        <fullName evidence="1">Uncharacterized protein</fullName>
    </submittedName>
</protein>
<accession>A0A644XUI3</accession>
<proteinExistence type="predicted"/>
<gene>
    <name evidence="1" type="ORF">SDC9_66297</name>
</gene>